<keyword evidence="1" id="KW-0732">Signal</keyword>
<dbReference type="EMBL" id="PKIZ01000001">
    <property type="protein sequence ID" value="PKZ42816.1"/>
    <property type="molecule type" value="Genomic_DNA"/>
</dbReference>
<dbReference type="RefSeq" id="WP_070704899.1">
    <property type="nucleotide sequence ID" value="NZ_JBHLVH010000014.1"/>
</dbReference>
<evidence type="ECO:0008006" key="4">
    <source>
        <dbReference type="Google" id="ProtNLM"/>
    </source>
</evidence>
<evidence type="ECO:0000313" key="2">
    <source>
        <dbReference type="EMBL" id="PKZ42816.1"/>
    </source>
</evidence>
<protein>
    <recommendedName>
        <fullName evidence="4">Lipoprotein</fullName>
    </recommendedName>
</protein>
<sequence length="129" mass="13411">MNTTHRTVFKAALALGIGVLTAGCTPSGDGPTFGTWSTPWSHSDRGYTGTFTDREGCLHVTVEGTDHVAVLPGGSSVEDGTVKTPDDAFALDSEVTVGGAGFPTDEAHEVTQFELPEACGSPQDVWIVT</sequence>
<reference evidence="2 3" key="1">
    <citation type="submission" date="2017-12" db="EMBL/GenBank/DDBJ databases">
        <title>Phylogenetic diversity of female urinary microbiome.</title>
        <authorList>
            <person name="Thomas-White K."/>
            <person name="Wolfe A.J."/>
        </authorList>
    </citation>
    <scope>NUCLEOTIDE SEQUENCE [LARGE SCALE GENOMIC DNA]</scope>
    <source>
        <strain evidence="2 3">UMB1298</strain>
    </source>
</reference>
<dbReference type="AlphaFoldDB" id="A0A2I1PDX1"/>
<comment type="caution">
    <text evidence="2">The sequence shown here is derived from an EMBL/GenBank/DDBJ whole genome shotgun (WGS) entry which is preliminary data.</text>
</comment>
<name>A0A2I1PDX1_9MICO</name>
<evidence type="ECO:0000313" key="3">
    <source>
        <dbReference type="Proteomes" id="UP000234206"/>
    </source>
</evidence>
<evidence type="ECO:0000256" key="1">
    <source>
        <dbReference type="SAM" id="SignalP"/>
    </source>
</evidence>
<feature type="signal peptide" evidence="1">
    <location>
        <begin position="1"/>
        <end position="22"/>
    </location>
</feature>
<dbReference type="Proteomes" id="UP000234206">
    <property type="component" value="Unassembled WGS sequence"/>
</dbReference>
<proteinExistence type="predicted"/>
<keyword evidence="3" id="KW-1185">Reference proteome</keyword>
<accession>A0A2I1PDX1</accession>
<feature type="chain" id="PRO_5038829239" description="Lipoprotein" evidence="1">
    <location>
        <begin position="23"/>
        <end position="129"/>
    </location>
</feature>
<gene>
    <name evidence="2" type="ORF">CYJ76_00775</name>
</gene>
<organism evidence="2 3">
    <name type="scientific">Kytococcus schroeteri</name>
    <dbReference type="NCBI Taxonomy" id="138300"/>
    <lineage>
        <taxon>Bacteria</taxon>
        <taxon>Bacillati</taxon>
        <taxon>Actinomycetota</taxon>
        <taxon>Actinomycetes</taxon>
        <taxon>Micrococcales</taxon>
        <taxon>Kytococcaceae</taxon>
        <taxon>Kytococcus</taxon>
    </lineage>
</organism>
<dbReference type="PROSITE" id="PS51257">
    <property type="entry name" value="PROKAR_LIPOPROTEIN"/>
    <property type="match status" value="1"/>
</dbReference>